<organism evidence="11 12">
    <name type="scientific">Aliiroseovarius salicola</name>
    <dbReference type="NCBI Taxonomy" id="3009082"/>
    <lineage>
        <taxon>Bacteria</taxon>
        <taxon>Pseudomonadati</taxon>
        <taxon>Pseudomonadota</taxon>
        <taxon>Alphaproteobacteria</taxon>
        <taxon>Rhodobacterales</taxon>
        <taxon>Paracoccaceae</taxon>
        <taxon>Aliiroseovarius</taxon>
    </lineage>
</organism>
<dbReference type="Gene3D" id="3.90.79.10">
    <property type="entry name" value="Nucleoside Triphosphate Pyrophosphohydrolase"/>
    <property type="match status" value="1"/>
</dbReference>
<keyword evidence="7" id="KW-0460">Magnesium</keyword>
<dbReference type="InterPro" id="IPR000086">
    <property type="entry name" value="NUDIX_hydrolase_dom"/>
</dbReference>
<accession>A0ABT4VXW9</accession>
<evidence type="ECO:0000259" key="10">
    <source>
        <dbReference type="PROSITE" id="PS51462"/>
    </source>
</evidence>
<evidence type="ECO:0000256" key="7">
    <source>
        <dbReference type="ARBA" id="ARBA00022842"/>
    </source>
</evidence>
<dbReference type="RefSeq" id="WP_271052070.1">
    <property type="nucleotide sequence ID" value="NZ_JAQIIO010000001.1"/>
</dbReference>
<evidence type="ECO:0000313" key="11">
    <source>
        <dbReference type="EMBL" id="MDA5092575.1"/>
    </source>
</evidence>
<evidence type="ECO:0000313" key="12">
    <source>
        <dbReference type="Proteomes" id="UP001528040"/>
    </source>
</evidence>
<dbReference type="EMBL" id="JAQIIO010000001">
    <property type="protein sequence ID" value="MDA5092575.1"/>
    <property type="molecule type" value="Genomic_DNA"/>
</dbReference>
<evidence type="ECO:0000256" key="3">
    <source>
        <dbReference type="ARBA" id="ARBA00009595"/>
    </source>
</evidence>
<comment type="cofactor">
    <cofactor evidence="2">
        <name>Zn(2+)</name>
        <dbReference type="ChEBI" id="CHEBI:29105"/>
    </cofactor>
</comment>
<dbReference type="SUPFAM" id="SSF55811">
    <property type="entry name" value="Nudix"/>
    <property type="match status" value="1"/>
</dbReference>
<comment type="catalytic activity">
    <reaction evidence="9">
        <text>a 5'-end NAD(+)-phospho-ribonucleoside in mRNA + H2O = a 5'-end phospho-adenosine-phospho-ribonucleoside in mRNA + beta-nicotinamide D-ribonucleotide + 2 H(+)</text>
        <dbReference type="Rhea" id="RHEA:60876"/>
        <dbReference type="Rhea" id="RHEA-COMP:15698"/>
        <dbReference type="Rhea" id="RHEA-COMP:15719"/>
        <dbReference type="ChEBI" id="CHEBI:14649"/>
        <dbReference type="ChEBI" id="CHEBI:15377"/>
        <dbReference type="ChEBI" id="CHEBI:15378"/>
        <dbReference type="ChEBI" id="CHEBI:144029"/>
        <dbReference type="ChEBI" id="CHEBI:144051"/>
    </reaction>
    <physiologicalReaction direction="left-to-right" evidence="9">
        <dbReference type="Rhea" id="RHEA:60877"/>
    </physiologicalReaction>
</comment>
<evidence type="ECO:0000256" key="2">
    <source>
        <dbReference type="ARBA" id="ARBA00001947"/>
    </source>
</evidence>
<keyword evidence="5" id="KW-0479">Metal-binding</keyword>
<dbReference type="CDD" id="cd03429">
    <property type="entry name" value="NUDIX_NADH_pyrophosphatase_Nudt13"/>
    <property type="match status" value="1"/>
</dbReference>
<dbReference type="InterPro" id="IPR015375">
    <property type="entry name" value="NADH_PPase-like_N"/>
</dbReference>
<dbReference type="PROSITE" id="PS51462">
    <property type="entry name" value="NUDIX"/>
    <property type="match status" value="1"/>
</dbReference>
<dbReference type="PRINTS" id="PR00502">
    <property type="entry name" value="NUDIXFAMILY"/>
</dbReference>
<evidence type="ECO:0000256" key="6">
    <source>
        <dbReference type="ARBA" id="ARBA00022801"/>
    </source>
</evidence>
<dbReference type="PANTHER" id="PTHR42904:SF6">
    <property type="entry name" value="NAD-CAPPED RNA HYDROLASE NUDT12"/>
    <property type="match status" value="1"/>
</dbReference>
<protein>
    <recommendedName>
        <fullName evidence="4">NAD(+) diphosphatase</fullName>
        <ecNumber evidence="4">3.6.1.22</ecNumber>
    </recommendedName>
</protein>
<dbReference type="PANTHER" id="PTHR42904">
    <property type="entry name" value="NUDIX HYDROLASE, NUDC SUBFAMILY"/>
    <property type="match status" value="1"/>
</dbReference>
<proteinExistence type="inferred from homology"/>
<dbReference type="Pfam" id="PF09297">
    <property type="entry name" value="Zn_ribbon_NUD"/>
    <property type="match status" value="1"/>
</dbReference>
<feature type="domain" description="Nudix hydrolase" evidence="10">
    <location>
        <begin position="181"/>
        <end position="306"/>
    </location>
</feature>
<evidence type="ECO:0000256" key="1">
    <source>
        <dbReference type="ARBA" id="ARBA00001946"/>
    </source>
</evidence>
<dbReference type="NCBIfam" id="NF001299">
    <property type="entry name" value="PRK00241.1"/>
    <property type="match status" value="1"/>
</dbReference>
<evidence type="ECO:0000256" key="5">
    <source>
        <dbReference type="ARBA" id="ARBA00022723"/>
    </source>
</evidence>
<dbReference type="InterPro" id="IPR050241">
    <property type="entry name" value="NAD-cap_RNA_hydrolase_NudC"/>
</dbReference>
<dbReference type="InterPro" id="IPR015797">
    <property type="entry name" value="NUDIX_hydrolase-like_dom_sf"/>
</dbReference>
<keyword evidence="6 11" id="KW-0378">Hydrolase</keyword>
<comment type="caution">
    <text evidence="11">The sequence shown here is derived from an EMBL/GenBank/DDBJ whole genome shotgun (WGS) entry which is preliminary data.</text>
</comment>
<evidence type="ECO:0000256" key="8">
    <source>
        <dbReference type="ARBA" id="ARBA00023027"/>
    </source>
</evidence>
<dbReference type="InterPro" id="IPR015376">
    <property type="entry name" value="Znr_NADH_PPase"/>
</dbReference>
<dbReference type="Pfam" id="PF09296">
    <property type="entry name" value="NUDIX-like"/>
    <property type="match status" value="1"/>
</dbReference>
<comment type="cofactor">
    <cofactor evidence="1">
        <name>Mg(2+)</name>
        <dbReference type="ChEBI" id="CHEBI:18420"/>
    </cofactor>
</comment>
<dbReference type="Gene3D" id="3.90.79.20">
    <property type="match status" value="1"/>
</dbReference>
<keyword evidence="12" id="KW-1185">Reference proteome</keyword>
<dbReference type="EC" id="3.6.1.22" evidence="4"/>
<gene>
    <name evidence="11" type="primary">nudC</name>
    <name evidence="11" type="ORF">O2N63_00540</name>
</gene>
<dbReference type="Proteomes" id="UP001528040">
    <property type="component" value="Unassembled WGS sequence"/>
</dbReference>
<sequence>MRNSETVSFGAGRLDRAAHLRNEPEKLADMQTGGKYLPIWRGKPLVRQLDDGTCQLEWLEPTHEIISECNEAPNFLGLSDGTPVFACNVPDWEGVLHPDTSSFLDTAEHHNPAAPDGAGFLELRTMLTTLSPQEGEIAATARAILEWHRTHRFCSFCGQASESADAGWQRNCPSCGRMHFPRTDPVVIMLITHGNRVLVGRSPGWPDGMYSLLAGFMEPGETIEAATRREVFEETGVKVGAVSYLASQPWPFPASLMIGTCGEATTDQIRIDPHELDDALWLTREEMMQAFAGQHHKVKPARAGSIAHFLLRNWLADQLD</sequence>
<name>A0ABT4VXW9_9RHOB</name>
<dbReference type="InterPro" id="IPR020476">
    <property type="entry name" value="Nudix_hydrolase"/>
</dbReference>
<keyword evidence="8" id="KW-0520">NAD</keyword>
<evidence type="ECO:0000256" key="9">
    <source>
        <dbReference type="ARBA" id="ARBA00023679"/>
    </source>
</evidence>
<dbReference type="Pfam" id="PF00293">
    <property type="entry name" value="NUDIX"/>
    <property type="match status" value="1"/>
</dbReference>
<reference evidence="11 12" key="1">
    <citation type="submission" date="2023-01" db="EMBL/GenBank/DDBJ databases">
        <authorList>
            <person name="Yoon J.-W."/>
        </authorList>
    </citation>
    <scope>NUCLEOTIDE SEQUENCE [LARGE SCALE GENOMIC DNA]</scope>
    <source>
        <strain evidence="11 12">KMU-50</strain>
    </source>
</reference>
<dbReference type="InterPro" id="IPR049734">
    <property type="entry name" value="NudC-like_C"/>
</dbReference>
<evidence type="ECO:0000256" key="4">
    <source>
        <dbReference type="ARBA" id="ARBA00012381"/>
    </source>
</evidence>
<comment type="similarity">
    <text evidence="3">Belongs to the Nudix hydrolase family. NudC subfamily.</text>
</comment>
<dbReference type="GO" id="GO:0016787">
    <property type="term" value="F:hydrolase activity"/>
    <property type="evidence" value="ECO:0007669"/>
    <property type="project" value="UniProtKB-KW"/>
</dbReference>